<feature type="domain" description="P-type ATPase A" evidence="14">
    <location>
        <begin position="146"/>
        <end position="246"/>
    </location>
</feature>
<dbReference type="PRINTS" id="PR00941">
    <property type="entry name" value="CDATPASE"/>
</dbReference>
<dbReference type="GO" id="GO:0016887">
    <property type="term" value="F:ATP hydrolysis activity"/>
    <property type="evidence" value="ECO:0007669"/>
    <property type="project" value="InterPro"/>
</dbReference>
<dbReference type="PROSITE" id="PS00154">
    <property type="entry name" value="ATPASE_E1_E2"/>
    <property type="match status" value="1"/>
</dbReference>
<dbReference type="InterPro" id="IPR044492">
    <property type="entry name" value="P_typ_ATPase_HD_dom"/>
</dbReference>
<dbReference type="InterPro" id="IPR023299">
    <property type="entry name" value="ATPase_P-typ_cyto_dom_N"/>
</dbReference>
<dbReference type="InterPro" id="IPR001757">
    <property type="entry name" value="P_typ_ATPase"/>
</dbReference>
<feature type="transmembrane region" description="Helical" evidence="13">
    <location>
        <begin position="613"/>
        <end position="637"/>
    </location>
</feature>
<dbReference type="InterPro" id="IPR008250">
    <property type="entry name" value="ATPase_P-typ_transduc_dom_A_sf"/>
</dbReference>
<feature type="transmembrane region" description="Helical" evidence="13">
    <location>
        <begin position="263"/>
        <end position="287"/>
    </location>
</feature>
<evidence type="ECO:0000256" key="6">
    <source>
        <dbReference type="ARBA" id="ARBA00022723"/>
    </source>
</evidence>
<comment type="subcellular location">
    <subcellularLocation>
        <location evidence="1">Cell membrane</location>
        <topology evidence="1">Multi-pass membrane protein</topology>
    </subcellularLocation>
</comment>
<dbReference type="Gene3D" id="3.40.1110.10">
    <property type="entry name" value="Calcium-transporting ATPase, cytoplasmic domain N"/>
    <property type="match status" value="1"/>
</dbReference>
<evidence type="ECO:0000259" key="14">
    <source>
        <dbReference type="Pfam" id="PF00122"/>
    </source>
</evidence>
<organism evidence="15 16">
    <name type="scientific">Methanobacterium formicicum</name>
    <dbReference type="NCBI Taxonomy" id="2162"/>
    <lineage>
        <taxon>Archaea</taxon>
        <taxon>Methanobacteriati</taxon>
        <taxon>Methanobacteriota</taxon>
        <taxon>Methanomada group</taxon>
        <taxon>Methanobacteria</taxon>
        <taxon>Methanobacteriales</taxon>
        <taxon>Methanobacteriaceae</taxon>
        <taxon>Methanobacterium</taxon>
    </lineage>
</organism>
<keyword evidence="10 13" id="KW-1133">Transmembrane helix</keyword>
<keyword evidence="9" id="KW-1278">Translocase</keyword>
<protein>
    <submittedName>
        <fullName evidence="15">Cadmium-translocating P-type ATPase</fullName>
    </submittedName>
</protein>
<evidence type="ECO:0000256" key="3">
    <source>
        <dbReference type="ARBA" id="ARBA00022448"/>
    </source>
</evidence>
<dbReference type="EMBL" id="JADIIL010000011">
    <property type="protein sequence ID" value="MBF4474302.1"/>
    <property type="molecule type" value="Genomic_DNA"/>
</dbReference>
<evidence type="ECO:0000256" key="13">
    <source>
        <dbReference type="SAM" id="Phobius"/>
    </source>
</evidence>
<dbReference type="NCBIfam" id="TIGR01512">
    <property type="entry name" value="ATPase-IB2_Cd"/>
    <property type="match status" value="1"/>
</dbReference>
<dbReference type="InterPro" id="IPR051014">
    <property type="entry name" value="Cation_Transport_ATPase_IB"/>
</dbReference>
<dbReference type="Proteomes" id="UP000606900">
    <property type="component" value="Unassembled WGS sequence"/>
</dbReference>
<keyword evidence="11" id="KW-0406">Ion transport</keyword>
<dbReference type="SUPFAM" id="SSF81653">
    <property type="entry name" value="Calcium ATPase, transduction domain A"/>
    <property type="match status" value="1"/>
</dbReference>
<dbReference type="InterPro" id="IPR023214">
    <property type="entry name" value="HAD_sf"/>
</dbReference>
<dbReference type="Gene3D" id="2.70.150.10">
    <property type="entry name" value="Calcium-transporting ATPase, cytoplasmic transduction domain A"/>
    <property type="match status" value="1"/>
</dbReference>
<feature type="transmembrane region" description="Helical" evidence="13">
    <location>
        <begin position="643"/>
        <end position="662"/>
    </location>
</feature>
<dbReference type="PANTHER" id="PTHR48085:SF5">
    <property type="entry name" value="CADMIUM_ZINC-TRANSPORTING ATPASE HMA4-RELATED"/>
    <property type="match status" value="1"/>
</dbReference>
<evidence type="ECO:0000256" key="2">
    <source>
        <dbReference type="ARBA" id="ARBA00006024"/>
    </source>
</evidence>
<gene>
    <name evidence="15" type="primary">cadA</name>
    <name evidence="15" type="ORF">ISP06_02365</name>
</gene>
<dbReference type="Gene3D" id="3.40.50.1000">
    <property type="entry name" value="HAD superfamily/HAD-like"/>
    <property type="match status" value="1"/>
</dbReference>
<proteinExistence type="inferred from homology"/>
<evidence type="ECO:0000256" key="9">
    <source>
        <dbReference type="ARBA" id="ARBA00022967"/>
    </source>
</evidence>
<keyword evidence="5 13" id="KW-0812">Transmembrane</keyword>
<evidence type="ECO:0000256" key="1">
    <source>
        <dbReference type="ARBA" id="ARBA00004651"/>
    </source>
</evidence>
<dbReference type="GO" id="GO:0019829">
    <property type="term" value="F:ATPase-coupled monoatomic cation transmembrane transporter activity"/>
    <property type="evidence" value="ECO:0007669"/>
    <property type="project" value="InterPro"/>
</dbReference>
<dbReference type="PRINTS" id="PR00119">
    <property type="entry name" value="CATATPASE"/>
</dbReference>
<dbReference type="Pfam" id="PF00122">
    <property type="entry name" value="E1-E2_ATPase"/>
    <property type="match status" value="1"/>
</dbReference>
<comment type="caution">
    <text evidence="15">The sequence shown here is derived from an EMBL/GenBank/DDBJ whole genome shotgun (WGS) entry which is preliminary data.</text>
</comment>
<evidence type="ECO:0000256" key="4">
    <source>
        <dbReference type="ARBA" id="ARBA00022475"/>
    </source>
</evidence>
<dbReference type="InterPro" id="IPR027256">
    <property type="entry name" value="P-typ_ATPase_IB"/>
</dbReference>
<evidence type="ECO:0000256" key="8">
    <source>
        <dbReference type="ARBA" id="ARBA00022840"/>
    </source>
</evidence>
<feature type="transmembrane region" description="Helical" evidence="13">
    <location>
        <begin position="39"/>
        <end position="56"/>
    </location>
</feature>
<dbReference type="AlphaFoldDB" id="A0A843AFI2"/>
<dbReference type="SFLD" id="SFLDF00027">
    <property type="entry name" value="p-type_atpase"/>
    <property type="match status" value="1"/>
</dbReference>
<evidence type="ECO:0000256" key="10">
    <source>
        <dbReference type="ARBA" id="ARBA00022989"/>
    </source>
</evidence>
<dbReference type="InterPro" id="IPR018303">
    <property type="entry name" value="ATPase_P-typ_P_site"/>
</dbReference>
<dbReference type="GO" id="GO:0046872">
    <property type="term" value="F:metal ion binding"/>
    <property type="evidence" value="ECO:0007669"/>
    <property type="project" value="UniProtKB-KW"/>
</dbReference>
<evidence type="ECO:0000313" key="16">
    <source>
        <dbReference type="Proteomes" id="UP000606900"/>
    </source>
</evidence>
<accession>A0A843AFI2</accession>
<keyword evidence="4" id="KW-1003">Cell membrane</keyword>
<dbReference type="SUPFAM" id="SSF56784">
    <property type="entry name" value="HAD-like"/>
    <property type="match status" value="1"/>
</dbReference>
<keyword evidence="8" id="KW-0067">ATP-binding</keyword>
<dbReference type="GO" id="GO:0005524">
    <property type="term" value="F:ATP binding"/>
    <property type="evidence" value="ECO:0007669"/>
    <property type="project" value="UniProtKB-KW"/>
</dbReference>
<reference evidence="15" key="1">
    <citation type="submission" date="2020-10" db="EMBL/GenBank/DDBJ databases">
        <title>Dehalococcoides mccartyi of a TCE/Cr reducing biochatode.</title>
        <authorList>
            <person name="Matturro B."/>
        </authorList>
    </citation>
    <scope>NUCLEOTIDE SEQUENCE</scope>
    <source>
        <strain evidence="15">Bin2</strain>
    </source>
</reference>
<feature type="transmembrane region" description="Helical" evidence="13">
    <location>
        <begin position="62"/>
        <end position="82"/>
    </location>
</feature>
<evidence type="ECO:0000256" key="7">
    <source>
        <dbReference type="ARBA" id="ARBA00022741"/>
    </source>
</evidence>
<dbReference type="SFLD" id="SFLDS00003">
    <property type="entry name" value="Haloacid_Dehalogenase"/>
    <property type="match status" value="1"/>
</dbReference>
<evidence type="ECO:0000313" key="15">
    <source>
        <dbReference type="EMBL" id="MBF4474302.1"/>
    </source>
</evidence>
<dbReference type="NCBIfam" id="TIGR01494">
    <property type="entry name" value="ATPase_P-type"/>
    <property type="match status" value="1"/>
</dbReference>
<dbReference type="GO" id="GO:0005886">
    <property type="term" value="C:plasma membrane"/>
    <property type="evidence" value="ECO:0007669"/>
    <property type="project" value="UniProtKB-SubCell"/>
</dbReference>
<dbReference type="FunFam" id="3.40.50.1000:FF:000020">
    <property type="entry name" value="Probable cation-transporting P-type ATPase"/>
    <property type="match status" value="1"/>
</dbReference>
<dbReference type="RefSeq" id="WP_276698338.1">
    <property type="nucleotide sequence ID" value="NZ_JADIIL010000011.1"/>
</dbReference>
<dbReference type="InterPro" id="IPR023298">
    <property type="entry name" value="ATPase_P-typ_TM_dom_sf"/>
</dbReference>
<evidence type="ECO:0000256" key="11">
    <source>
        <dbReference type="ARBA" id="ARBA00023065"/>
    </source>
</evidence>
<evidence type="ECO:0000256" key="12">
    <source>
        <dbReference type="ARBA" id="ARBA00023136"/>
    </source>
</evidence>
<dbReference type="InterPro" id="IPR059000">
    <property type="entry name" value="ATPase_P-type_domA"/>
</dbReference>
<dbReference type="SFLD" id="SFLDG00002">
    <property type="entry name" value="C1.7:_P-type_atpase_like"/>
    <property type="match status" value="1"/>
</dbReference>
<keyword evidence="7" id="KW-0547">Nucleotide-binding</keyword>
<dbReference type="InterPro" id="IPR036412">
    <property type="entry name" value="HAD-like_sf"/>
</dbReference>
<dbReference type="NCBIfam" id="TIGR01525">
    <property type="entry name" value="ATPase-IB_hvy"/>
    <property type="match status" value="1"/>
</dbReference>
<dbReference type="Pfam" id="PF00702">
    <property type="entry name" value="Hydrolase"/>
    <property type="match status" value="1"/>
</dbReference>
<dbReference type="FunFam" id="2.70.150.10:FF:000002">
    <property type="entry name" value="Copper-transporting ATPase 1, putative"/>
    <property type="match status" value="1"/>
</dbReference>
<keyword evidence="12 13" id="KW-0472">Membrane</keyword>
<dbReference type="PANTHER" id="PTHR48085">
    <property type="entry name" value="CADMIUM/ZINC-TRANSPORTING ATPASE HMA2-RELATED"/>
    <property type="match status" value="1"/>
</dbReference>
<dbReference type="NCBIfam" id="TIGR01511">
    <property type="entry name" value="ATPase-IB1_Cu"/>
    <property type="match status" value="1"/>
</dbReference>
<keyword evidence="3" id="KW-0813">Transport</keyword>
<dbReference type="SUPFAM" id="SSF81660">
    <property type="entry name" value="Metal cation-transporting ATPase, ATP-binding domain N"/>
    <property type="match status" value="1"/>
</dbReference>
<evidence type="ECO:0000256" key="5">
    <source>
        <dbReference type="ARBA" id="ARBA00022692"/>
    </source>
</evidence>
<name>A0A843AFI2_METFO</name>
<comment type="similarity">
    <text evidence="2">Belongs to the cation transport ATPase (P-type) (TC 3.A.3) family. Type IB subfamily.</text>
</comment>
<dbReference type="SUPFAM" id="SSF81665">
    <property type="entry name" value="Calcium ATPase, transmembrane domain M"/>
    <property type="match status" value="1"/>
</dbReference>
<feature type="transmembrane region" description="Helical" evidence="13">
    <location>
        <begin position="293"/>
        <end position="311"/>
    </location>
</feature>
<keyword evidence="6" id="KW-0479">Metal-binding</keyword>
<sequence length="665" mass="71802">MSKDQHNQQCKTDENSSEICTCCGGDVFQEKEPLWKQKSLKIIVTSAIIFALGIVLENLLGQGLLAEVAFLAVVAVAGFEIIQSAFKGLLKLRFNMSFLITIAAAGAFLIGHGEEGAAVMFLFYVAEFLEDYASERARSSIAALLKLAPETAHVVRNGGEIEIHTHAVDLGEKVVVRAGDKIPLDGLVVKGQSAVDQSPLTGESMPVTKKEGDEVFAGTINREGYLEIMVSRKSDETVISRIIELVRQSKDKKSKTEAFIDRFATYYTPSVILVAVTVAVVPPFFLGMSFEEWFYRALVLLVVSCPCALAISTPVSMVSGITAATRKGVLIKGGEYVEEMKNVKAMVFDKTGTLTEGLLEVAEIVPFNGNSHHDILQLAASLELHSKHPLAKAIVKKAEDENIQLKDVTNFKSTAGAGLKGEIQGKMFYLGNKTFIKQLNPLDGEDILGKEVRGKLKEYDSEGKTTVLLGKGQEIMGLMVLMDRIRDSALETVTFLKNNGIKTIMLTGDNEGTACRVATQLGLDEYHHGLLPEDKVNKIDELAQQYGNVAMVGDGVNDAPALAKANIGIAMGAVGSDVAIETADVALMHDDLSQLEYLVKLSRKTMGVVQQNVVLSIVVKSSFALFAVLGLITLWMAVGIGDMGLSLAVILNALRIGVAKHINLI</sequence>